<dbReference type="Gene3D" id="3.80.10.10">
    <property type="entry name" value="Ribonuclease Inhibitor"/>
    <property type="match status" value="1"/>
</dbReference>
<evidence type="ECO:0000313" key="2">
    <source>
        <dbReference type="Proteomes" id="UP000198287"/>
    </source>
</evidence>
<evidence type="ECO:0000313" key="1">
    <source>
        <dbReference type="EMBL" id="OXA48177.1"/>
    </source>
</evidence>
<name>A0A226DU01_FOLCA</name>
<gene>
    <name evidence="1" type="ORF">Fcan01_17479</name>
</gene>
<dbReference type="EMBL" id="LNIX01000012">
    <property type="protein sequence ID" value="OXA48177.1"/>
    <property type="molecule type" value="Genomic_DNA"/>
</dbReference>
<dbReference type="Proteomes" id="UP000198287">
    <property type="component" value="Unassembled WGS sequence"/>
</dbReference>
<organism evidence="1 2">
    <name type="scientific">Folsomia candida</name>
    <name type="common">Springtail</name>
    <dbReference type="NCBI Taxonomy" id="158441"/>
    <lineage>
        <taxon>Eukaryota</taxon>
        <taxon>Metazoa</taxon>
        <taxon>Ecdysozoa</taxon>
        <taxon>Arthropoda</taxon>
        <taxon>Hexapoda</taxon>
        <taxon>Collembola</taxon>
        <taxon>Entomobryomorpha</taxon>
        <taxon>Isotomoidea</taxon>
        <taxon>Isotomidae</taxon>
        <taxon>Proisotominae</taxon>
        <taxon>Folsomia</taxon>
    </lineage>
</organism>
<accession>A0A226DU01</accession>
<dbReference type="InterPro" id="IPR032675">
    <property type="entry name" value="LRR_dom_sf"/>
</dbReference>
<dbReference type="SUPFAM" id="SSF52047">
    <property type="entry name" value="RNI-like"/>
    <property type="match status" value="1"/>
</dbReference>
<dbReference type="AlphaFoldDB" id="A0A226DU01"/>
<comment type="caution">
    <text evidence="1">The sequence shown here is derived from an EMBL/GenBank/DDBJ whole genome shotgun (WGS) entry which is preliminary data.</text>
</comment>
<sequence length="297" mass="34224">MKHIFEKVVFPKLKKIEIAVSMGDNPVVRNVPIDEKMEINVSLNMPKLDTLLLLSSTCDGTYRIGRIYRIMFGHVVRTVGNLERLTIRDNFCPDLSTCKKLKYFEWKCHPFKENDLPPRSRNFTTLDNFDGKNFHKMLSQISENLVDFRTGLSLIFQTGLAPSSQFPRLLIPPINFQFPKLRNLSLSSIDAYDLGFINLTEADLPCLKRLELFTARSHCNGDEFFENYFTNSLALREWGTVEEFKFGNVIADLKNSSQVLFSISRIFPNLKILTIHIFGEICDVSTTDWGARAKEFF</sequence>
<proteinExistence type="predicted"/>
<dbReference type="OrthoDB" id="5311681at2759"/>
<protein>
    <submittedName>
        <fullName evidence="1">Uncharacterized protein</fullName>
    </submittedName>
</protein>
<keyword evidence="2" id="KW-1185">Reference proteome</keyword>
<reference evidence="1 2" key="1">
    <citation type="submission" date="2015-12" db="EMBL/GenBank/DDBJ databases">
        <title>The genome of Folsomia candida.</title>
        <authorList>
            <person name="Faddeeva A."/>
            <person name="Derks M.F."/>
            <person name="Anvar Y."/>
            <person name="Smit S."/>
            <person name="Van Straalen N."/>
            <person name="Roelofs D."/>
        </authorList>
    </citation>
    <scope>NUCLEOTIDE SEQUENCE [LARGE SCALE GENOMIC DNA]</scope>
    <source>
        <strain evidence="1 2">VU population</strain>
        <tissue evidence="1">Whole body</tissue>
    </source>
</reference>